<dbReference type="Pfam" id="PF01258">
    <property type="entry name" value="zf-dskA_traR"/>
    <property type="match status" value="1"/>
</dbReference>
<evidence type="ECO:0000256" key="2">
    <source>
        <dbReference type="ARBA" id="ARBA00022771"/>
    </source>
</evidence>
<keyword evidence="3" id="KW-0862">Zinc</keyword>
<evidence type="ECO:0000256" key="1">
    <source>
        <dbReference type="ARBA" id="ARBA00022723"/>
    </source>
</evidence>
<proteinExistence type="predicted"/>
<dbReference type="AlphaFoldDB" id="A0A919KCJ5"/>
<dbReference type="Gene3D" id="1.20.120.910">
    <property type="entry name" value="DksA, coiled-coil domain"/>
    <property type="match status" value="1"/>
</dbReference>
<keyword evidence="2" id="KW-0863">Zinc-finger</keyword>
<dbReference type="RefSeq" id="WP_203789655.1">
    <property type="nucleotide sequence ID" value="NZ_BOMV01000099.1"/>
</dbReference>
<evidence type="ECO:0000256" key="4">
    <source>
        <dbReference type="PROSITE-ProRule" id="PRU00510"/>
    </source>
</evidence>
<dbReference type="InterPro" id="IPR000962">
    <property type="entry name" value="Znf_DskA_TraR"/>
</dbReference>
<evidence type="ECO:0000313" key="6">
    <source>
        <dbReference type="EMBL" id="GIF01142.1"/>
    </source>
</evidence>
<organism evidence="6 7">
    <name type="scientific">Paractinoplanes rishiriensis</name>
    <dbReference type="NCBI Taxonomy" id="1050105"/>
    <lineage>
        <taxon>Bacteria</taxon>
        <taxon>Bacillati</taxon>
        <taxon>Actinomycetota</taxon>
        <taxon>Actinomycetes</taxon>
        <taxon>Micromonosporales</taxon>
        <taxon>Micromonosporaceae</taxon>
        <taxon>Paractinoplanes</taxon>
    </lineage>
</organism>
<sequence length="113" mass="12947">MIIAPHHTETAPDQPLELLRTMLEEQFVLQTRRLTELTIYGRLPGHAGYDPNTLDILTTSARQAIADTAQALRRMTEGTYGRCEQCQRPIPLGRLREVPHARYCTRCHRHRGS</sequence>
<keyword evidence="7" id="KW-1185">Reference proteome</keyword>
<protein>
    <recommendedName>
        <fullName evidence="5">Zinc finger DksA/TraR C4-type domain-containing protein</fullName>
    </recommendedName>
</protein>
<dbReference type="SUPFAM" id="SSF57716">
    <property type="entry name" value="Glucocorticoid receptor-like (DNA-binding domain)"/>
    <property type="match status" value="1"/>
</dbReference>
<keyword evidence="1" id="KW-0479">Metal-binding</keyword>
<dbReference type="InterPro" id="IPR020458">
    <property type="entry name" value="Znf_DskA_TraR_CS"/>
</dbReference>
<evidence type="ECO:0000313" key="7">
    <source>
        <dbReference type="Proteomes" id="UP000636960"/>
    </source>
</evidence>
<dbReference type="GO" id="GO:0008270">
    <property type="term" value="F:zinc ion binding"/>
    <property type="evidence" value="ECO:0007669"/>
    <property type="project" value="UniProtKB-KW"/>
</dbReference>
<gene>
    <name evidence="6" type="ORF">Ari01nite_86060</name>
</gene>
<comment type="caution">
    <text evidence="6">The sequence shown here is derived from an EMBL/GenBank/DDBJ whole genome shotgun (WGS) entry which is preliminary data.</text>
</comment>
<dbReference type="PROSITE" id="PS51128">
    <property type="entry name" value="ZF_DKSA_2"/>
    <property type="match status" value="1"/>
</dbReference>
<dbReference type="PROSITE" id="PS01102">
    <property type="entry name" value="ZF_DKSA_1"/>
    <property type="match status" value="1"/>
</dbReference>
<dbReference type="Proteomes" id="UP000636960">
    <property type="component" value="Unassembled WGS sequence"/>
</dbReference>
<dbReference type="EMBL" id="BOMV01000099">
    <property type="protein sequence ID" value="GIF01142.1"/>
    <property type="molecule type" value="Genomic_DNA"/>
</dbReference>
<name>A0A919KCJ5_9ACTN</name>
<feature type="zinc finger region" description="dksA C4-type" evidence="4">
    <location>
        <begin position="83"/>
        <end position="107"/>
    </location>
</feature>
<dbReference type="PANTHER" id="PTHR33823">
    <property type="entry name" value="RNA POLYMERASE-BINDING TRANSCRIPTION FACTOR DKSA-RELATED"/>
    <property type="match status" value="1"/>
</dbReference>
<accession>A0A919KCJ5</accession>
<evidence type="ECO:0000256" key="3">
    <source>
        <dbReference type="ARBA" id="ARBA00022833"/>
    </source>
</evidence>
<feature type="domain" description="Zinc finger DksA/TraR C4-type" evidence="5">
    <location>
        <begin position="78"/>
        <end position="108"/>
    </location>
</feature>
<evidence type="ECO:0000259" key="5">
    <source>
        <dbReference type="Pfam" id="PF01258"/>
    </source>
</evidence>
<dbReference type="PANTHER" id="PTHR33823:SF4">
    <property type="entry name" value="GENERAL STRESS PROTEIN 16O"/>
    <property type="match status" value="1"/>
</dbReference>
<reference evidence="6" key="1">
    <citation type="submission" date="2021-01" db="EMBL/GenBank/DDBJ databases">
        <title>Whole genome shotgun sequence of Actinoplanes rishiriensis NBRC 108556.</title>
        <authorList>
            <person name="Komaki H."/>
            <person name="Tamura T."/>
        </authorList>
    </citation>
    <scope>NUCLEOTIDE SEQUENCE</scope>
    <source>
        <strain evidence="6">NBRC 108556</strain>
    </source>
</reference>